<proteinExistence type="predicted"/>
<comment type="caution">
    <text evidence="6">The sequence shown here is derived from an EMBL/GenBank/DDBJ whole genome shotgun (WGS) entry which is preliminary data.</text>
</comment>
<dbReference type="InterPro" id="IPR036390">
    <property type="entry name" value="WH_DNA-bd_sf"/>
</dbReference>
<name>A0ABP3MDB9_9BURK</name>
<keyword evidence="7" id="KW-1185">Reference proteome</keyword>
<dbReference type="Proteomes" id="UP001501706">
    <property type="component" value="Unassembled WGS sequence"/>
</dbReference>
<dbReference type="SUPFAM" id="SSF46785">
    <property type="entry name" value="Winged helix' DNA-binding domain"/>
    <property type="match status" value="1"/>
</dbReference>
<accession>A0ABP3MDB9</accession>
<dbReference type="InterPro" id="IPR036388">
    <property type="entry name" value="WH-like_DNA-bd_sf"/>
</dbReference>
<dbReference type="PANTHER" id="PTHR42756:SF1">
    <property type="entry name" value="TRANSCRIPTIONAL REPRESSOR OF EMRAB OPERON"/>
    <property type="match status" value="1"/>
</dbReference>
<evidence type="ECO:0000313" key="7">
    <source>
        <dbReference type="Proteomes" id="UP001501706"/>
    </source>
</evidence>
<dbReference type="EMBL" id="BAAAEN010000017">
    <property type="protein sequence ID" value="GAA0518144.1"/>
    <property type="molecule type" value="Genomic_DNA"/>
</dbReference>
<evidence type="ECO:0000259" key="5">
    <source>
        <dbReference type="PROSITE" id="PS50995"/>
    </source>
</evidence>
<dbReference type="Gene3D" id="1.10.10.10">
    <property type="entry name" value="Winged helix-like DNA-binding domain superfamily/Winged helix DNA-binding domain"/>
    <property type="match status" value="1"/>
</dbReference>
<dbReference type="PANTHER" id="PTHR42756">
    <property type="entry name" value="TRANSCRIPTIONAL REGULATOR, MARR"/>
    <property type="match status" value="1"/>
</dbReference>
<dbReference type="Pfam" id="PF01047">
    <property type="entry name" value="MarR"/>
    <property type="match status" value="1"/>
</dbReference>
<dbReference type="InterPro" id="IPR000835">
    <property type="entry name" value="HTH_MarR-typ"/>
</dbReference>
<keyword evidence="3" id="KW-0804">Transcription</keyword>
<sequence>MKPASTKKTGTRSTSTKRRAPPGHEHFDERDRTIAWVIRTLHRLYTAKAQDILDEDKITIAHWYYLRVLATHGQLTQLELSRRVGIASNTAVPALENMERMGLVTRARDPDDRRKHQVELTERGRALVDKLLPRMVDMLEESITGATVDEVRTFWKVLLLVEGNLRDEADGGFD</sequence>
<gene>
    <name evidence="6" type="ORF">GCM10009097_39520</name>
</gene>
<feature type="domain" description="HTH marR-type" evidence="5">
    <location>
        <begin position="31"/>
        <end position="163"/>
    </location>
</feature>
<dbReference type="PRINTS" id="PR00598">
    <property type="entry name" value="HTHMARR"/>
</dbReference>
<dbReference type="PROSITE" id="PS50995">
    <property type="entry name" value="HTH_MARR_2"/>
    <property type="match status" value="1"/>
</dbReference>
<dbReference type="RefSeq" id="WP_087836609.1">
    <property type="nucleotide sequence ID" value="NZ_BAAAEN010000017.1"/>
</dbReference>
<evidence type="ECO:0000256" key="2">
    <source>
        <dbReference type="ARBA" id="ARBA00023125"/>
    </source>
</evidence>
<feature type="region of interest" description="Disordered" evidence="4">
    <location>
        <begin position="1"/>
        <end position="26"/>
    </location>
</feature>
<keyword evidence="2" id="KW-0238">DNA-binding</keyword>
<reference evidence="7" key="1">
    <citation type="journal article" date="2019" name="Int. J. Syst. Evol. Microbiol.">
        <title>The Global Catalogue of Microorganisms (GCM) 10K type strain sequencing project: providing services to taxonomists for standard genome sequencing and annotation.</title>
        <authorList>
            <consortium name="The Broad Institute Genomics Platform"/>
            <consortium name="The Broad Institute Genome Sequencing Center for Infectious Disease"/>
            <person name="Wu L."/>
            <person name="Ma J."/>
        </authorList>
    </citation>
    <scope>NUCLEOTIDE SEQUENCE [LARGE SCALE GENOMIC DNA]</scope>
    <source>
        <strain evidence="7">JCM 14330</strain>
    </source>
</reference>
<evidence type="ECO:0000313" key="6">
    <source>
        <dbReference type="EMBL" id="GAA0518144.1"/>
    </source>
</evidence>
<evidence type="ECO:0000256" key="4">
    <source>
        <dbReference type="SAM" id="MobiDB-lite"/>
    </source>
</evidence>
<evidence type="ECO:0000256" key="3">
    <source>
        <dbReference type="ARBA" id="ARBA00023163"/>
    </source>
</evidence>
<dbReference type="SMART" id="SM00347">
    <property type="entry name" value="HTH_MARR"/>
    <property type="match status" value="1"/>
</dbReference>
<evidence type="ECO:0000256" key="1">
    <source>
        <dbReference type="ARBA" id="ARBA00023015"/>
    </source>
</evidence>
<protein>
    <recommendedName>
        <fullName evidence="5">HTH marR-type domain-containing protein</fullName>
    </recommendedName>
</protein>
<keyword evidence="1" id="KW-0805">Transcription regulation</keyword>
<feature type="compositionally biased region" description="Low complexity" evidence="4">
    <location>
        <begin position="1"/>
        <end position="14"/>
    </location>
</feature>
<organism evidence="6 7">
    <name type="scientific">Pigmentiphaga daeguensis</name>
    <dbReference type="NCBI Taxonomy" id="414049"/>
    <lineage>
        <taxon>Bacteria</taxon>
        <taxon>Pseudomonadati</taxon>
        <taxon>Pseudomonadota</taxon>
        <taxon>Betaproteobacteria</taxon>
        <taxon>Burkholderiales</taxon>
        <taxon>Alcaligenaceae</taxon>
        <taxon>Pigmentiphaga</taxon>
    </lineage>
</organism>